<keyword evidence="1 3" id="KW-0456">Lyase</keyword>
<feature type="domain" description="Fumarylacetoacetase-like C-terminal" evidence="2">
    <location>
        <begin position="99"/>
        <end position="253"/>
    </location>
</feature>
<gene>
    <name evidence="3" type="primary">tesE</name>
    <name evidence="3" type="ORF">MGLY_02150</name>
</gene>
<dbReference type="GO" id="GO:0008684">
    <property type="term" value="F:2-oxopent-4-enoate hydratase activity"/>
    <property type="evidence" value="ECO:0007669"/>
    <property type="project" value="TreeGrafter"/>
</dbReference>
<accession>A0A6I5ZLZ6</accession>
<evidence type="ECO:0000313" key="3">
    <source>
        <dbReference type="EMBL" id="QGP90902.1"/>
    </source>
</evidence>
<dbReference type="Pfam" id="PF01557">
    <property type="entry name" value="FAA_hydrolase"/>
    <property type="match status" value="1"/>
</dbReference>
<dbReference type="InterPro" id="IPR011234">
    <property type="entry name" value="Fumarylacetoacetase-like_C"/>
</dbReference>
<dbReference type="RefSeq" id="WP_156271355.1">
    <property type="nucleotide sequence ID" value="NZ_CP046244.1"/>
</dbReference>
<protein>
    <submittedName>
        <fullName evidence="3">2-hydroxyhexa-2,4-dienoate hydratase</fullName>
        <ecNumber evidence="3">4.2.1.132</ecNumber>
    </submittedName>
</protein>
<dbReference type="AlphaFoldDB" id="A0A6I5ZLZ6"/>
<dbReference type="PANTHER" id="PTHR30143:SF0">
    <property type="entry name" value="2-KETO-4-PENTENOATE HYDRATASE"/>
    <property type="match status" value="1"/>
</dbReference>
<name>A0A6I5ZLZ6_9FIRM</name>
<dbReference type="InterPro" id="IPR050772">
    <property type="entry name" value="Hydratase-Decarb/MhpD_sf"/>
</dbReference>
<sequence>MDYQAIAAELLAAEASCRPIEPLTTTYPDLTVEDAYRIQLAGIEMKKGRGSKVIGKKIGLTSKAMQQLLGVNEPDYGHLLDNMLLLEGEPCRREELLLPRVEGELAFILKDTLKGPGVTIADVYRATEGIMPAFEIVDSRIRDWKIKLPDTIADNASSARLVLGSRMVPIKDLDLRLIGMVLEKNGEVASTGAGAAVWGHPAAAVAWLANKLATFDIALEAGEIILSGAVTAAENAGAGDVFTVSFYGLGSLSLKFV</sequence>
<dbReference type="Proteomes" id="UP000425916">
    <property type="component" value="Chromosome"/>
</dbReference>
<proteinExistence type="predicted"/>
<dbReference type="InterPro" id="IPR036663">
    <property type="entry name" value="Fumarylacetoacetase_C_sf"/>
</dbReference>
<dbReference type="Gene3D" id="3.90.850.10">
    <property type="entry name" value="Fumarylacetoacetase-like, C-terminal domain"/>
    <property type="match status" value="1"/>
</dbReference>
<organism evidence="3 4">
    <name type="scientific">Neomoorella glycerini</name>
    <dbReference type="NCBI Taxonomy" id="55779"/>
    <lineage>
        <taxon>Bacteria</taxon>
        <taxon>Bacillati</taxon>
        <taxon>Bacillota</taxon>
        <taxon>Clostridia</taxon>
        <taxon>Neomoorellales</taxon>
        <taxon>Neomoorellaceae</taxon>
        <taxon>Neomoorella</taxon>
    </lineage>
</organism>
<evidence type="ECO:0000256" key="1">
    <source>
        <dbReference type="ARBA" id="ARBA00023239"/>
    </source>
</evidence>
<evidence type="ECO:0000259" key="2">
    <source>
        <dbReference type="Pfam" id="PF01557"/>
    </source>
</evidence>
<keyword evidence="4" id="KW-1185">Reference proteome</keyword>
<dbReference type="GO" id="GO:0034856">
    <property type="term" value="F:2-hydroxyhexa-2,4-dienoate hydratase activity"/>
    <property type="evidence" value="ECO:0007669"/>
    <property type="project" value="UniProtKB-EC"/>
</dbReference>
<dbReference type="GO" id="GO:0005737">
    <property type="term" value="C:cytoplasm"/>
    <property type="evidence" value="ECO:0007669"/>
    <property type="project" value="TreeGrafter"/>
</dbReference>
<evidence type="ECO:0000313" key="4">
    <source>
        <dbReference type="Proteomes" id="UP000425916"/>
    </source>
</evidence>
<reference evidence="3 4" key="1">
    <citation type="submission" date="2019-11" db="EMBL/GenBank/DDBJ databases">
        <title>Genome sequence of Moorella glycerini DSM11254.</title>
        <authorList>
            <person name="Poehlein A."/>
            <person name="Boeer T."/>
            <person name="Daniel R."/>
        </authorList>
    </citation>
    <scope>NUCLEOTIDE SEQUENCE [LARGE SCALE GENOMIC DNA]</scope>
    <source>
        <strain evidence="3 4">DSM 11254</strain>
    </source>
</reference>
<dbReference type="OrthoDB" id="9792137at2"/>
<dbReference type="SUPFAM" id="SSF56529">
    <property type="entry name" value="FAH"/>
    <property type="match status" value="1"/>
</dbReference>
<dbReference type="EC" id="4.2.1.132" evidence="3"/>
<dbReference type="EMBL" id="CP046244">
    <property type="protein sequence ID" value="QGP90902.1"/>
    <property type="molecule type" value="Genomic_DNA"/>
</dbReference>
<dbReference type="PANTHER" id="PTHR30143">
    <property type="entry name" value="ACID HYDRATASE"/>
    <property type="match status" value="1"/>
</dbReference>